<reference evidence="4" key="1">
    <citation type="submission" date="2017-04" db="EMBL/GenBank/DDBJ databases">
        <title>Plasmodium gonderi genome.</title>
        <authorList>
            <person name="Arisue N."/>
            <person name="Honma H."/>
            <person name="Kawai S."/>
            <person name="Tougan T."/>
            <person name="Tanabe K."/>
            <person name="Horii T."/>
        </authorList>
    </citation>
    <scope>NUCLEOTIDE SEQUENCE [LARGE SCALE GENOMIC DNA]</scope>
    <source>
        <strain evidence="4">ATCC 30045</strain>
    </source>
</reference>
<dbReference type="Proteomes" id="UP000195521">
    <property type="component" value="Unassembled WGS sequence"/>
</dbReference>
<accession>A0A1Y1JSM6</accession>
<keyword evidence="2" id="KW-0812">Transmembrane</keyword>
<dbReference type="OrthoDB" id="380399at2759"/>
<feature type="transmembrane region" description="Helical" evidence="2">
    <location>
        <begin position="354"/>
        <end position="373"/>
    </location>
</feature>
<evidence type="ECO:0000256" key="1">
    <source>
        <dbReference type="SAM" id="MobiDB-lite"/>
    </source>
</evidence>
<dbReference type="OMA" id="YKHVNNF"/>
<feature type="region of interest" description="Disordered" evidence="1">
    <location>
        <begin position="159"/>
        <end position="204"/>
    </location>
</feature>
<comment type="caution">
    <text evidence="3">The sequence shown here is derived from an EMBL/GenBank/DDBJ whole genome shotgun (WGS) entry which is preliminary data.</text>
</comment>
<dbReference type="AlphaFoldDB" id="A0A1Y1JSM6"/>
<feature type="compositionally biased region" description="Polar residues" evidence="1">
    <location>
        <begin position="400"/>
        <end position="413"/>
    </location>
</feature>
<protein>
    <submittedName>
        <fullName evidence="3">Uncharacterized protein</fullName>
    </submittedName>
</protein>
<keyword evidence="4" id="KW-1185">Reference proteome</keyword>
<organism evidence="3 4">
    <name type="scientific">Plasmodium gonderi</name>
    <dbReference type="NCBI Taxonomy" id="77519"/>
    <lineage>
        <taxon>Eukaryota</taxon>
        <taxon>Sar</taxon>
        <taxon>Alveolata</taxon>
        <taxon>Apicomplexa</taxon>
        <taxon>Aconoidasida</taxon>
        <taxon>Haemosporida</taxon>
        <taxon>Plasmodiidae</taxon>
        <taxon>Plasmodium</taxon>
        <taxon>Plasmodium (Plasmodium)</taxon>
    </lineage>
</organism>
<dbReference type="RefSeq" id="XP_028546012.1">
    <property type="nucleotide sequence ID" value="XM_028690211.1"/>
</dbReference>
<feature type="transmembrane region" description="Helical" evidence="2">
    <location>
        <begin position="513"/>
        <end position="529"/>
    </location>
</feature>
<name>A0A1Y1JSM6_PLAGO</name>
<dbReference type="EMBL" id="BDQF01000015">
    <property type="protein sequence ID" value="GAW83423.1"/>
    <property type="molecule type" value="Genomic_DNA"/>
</dbReference>
<feature type="compositionally biased region" description="Basic and acidic residues" evidence="1">
    <location>
        <begin position="480"/>
        <end position="497"/>
    </location>
</feature>
<proteinExistence type="predicted"/>
<gene>
    <name evidence="3" type="ORF">PGO_142170</name>
</gene>
<dbReference type="GeneID" id="39750166"/>
<evidence type="ECO:0000256" key="2">
    <source>
        <dbReference type="SAM" id="Phobius"/>
    </source>
</evidence>
<sequence length="993" mass="117683">MDTSPDVESAFLIYNFEQNAIKNDGKSNVIKQLNRKINKYGHAILNSNYKHVNNFSYTTDTFHNFYKITEYYLLKYFNSIIVDSTLFFKCIHVIKNGSSGPVQNVEMGLRIHFNMNKNTQEGKKLMDNLENDEALTEYSFDCAILNYFIENLKKVNNSNNKTDKINEKKKRKGEKKENVNNDADIENITNSGIPNPETYIKTERRNNSPKKNCIQNYNFRKSFLYELCEMYSSLNNKKNRKIYITKIFRKIVSRKQIRQFICENDMTKKKNYLKFFLNLSLGIFIYIYIYRYIKKNYKNVEFFIFLNNPQNIKDIYVNNISYIEKEEIYSFTKYIKFLNIQMFRYVYISFFVNIYKYVNLIYNTTLLALYNYFKYINEIMKNKEESLERQKEEVDKNYHVNLNSRNVTNNTSEKGSKRNNGKNTNEENITHEINMFTQNIQTSLNGLVKDGHIDSNKTDELQKCEKINNKIDENSPNDLSNKKGEEEIKPTCSERQDYNPNLSNSGRIHTNKMVFSCYIYIYIFSIYIRDTRKMMKSNIIKIQNNIKKMIGLFVQIYDINKIECNRRNSPFKDCNKGKTTDSSNNLANEGGNSSHIVGSAHALYFNFIQLSKCYKCCIKNNYQIIKSIHMFHLLLKHFYKYFPILNMKKDKCIIYNYYNKKYIYYTKEIKINGVTESVNFTEEKNRKKKEEMAIFDIFKNVNDYELDFFYFNERKNDEREIIIDLLQSKEVESFDNLFQPCENTFSSSQQNTDMCTVGYDKNENENENDNECIDKLHNNPEEHSKNIFLNCVNNSMNMLLIRANEEFAYNSDEGLQEVHNLVPQKGGNCNRCSTDSSCINENSPSLRYCSILQHLKTNKNVYNKIAGLINRFCNNKSESVIKKCISDLNIYNKNVLDIYDDSIFDVYNRIEKQATFENEESIKNKKLLQVKVFLDYEKLYTKKTVETQTPISFFKNEKAIQIPKDQEVCTTSEQYIQAKKIVNPIFYLNDIYE</sequence>
<evidence type="ECO:0000313" key="3">
    <source>
        <dbReference type="EMBL" id="GAW83423.1"/>
    </source>
</evidence>
<keyword evidence="2" id="KW-0472">Membrane</keyword>
<feature type="transmembrane region" description="Helical" evidence="2">
    <location>
        <begin position="275"/>
        <end position="293"/>
    </location>
</feature>
<feature type="region of interest" description="Disordered" evidence="1">
    <location>
        <begin position="469"/>
        <end position="500"/>
    </location>
</feature>
<keyword evidence="2" id="KW-1133">Transmembrane helix</keyword>
<feature type="region of interest" description="Disordered" evidence="1">
    <location>
        <begin position="390"/>
        <end position="425"/>
    </location>
</feature>
<evidence type="ECO:0000313" key="4">
    <source>
        <dbReference type="Proteomes" id="UP000195521"/>
    </source>
</evidence>